<dbReference type="PRINTS" id="PR00035">
    <property type="entry name" value="HTHGNTR"/>
</dbReference>
<protein>
    <submittedName>
        <fullName evidence="6">FadR family transcriptional regulator</fullName>
    </submittedName>
</protein>
<dbReference type="Gene3D" id="1.10.10.10">
    <property type="entry name" value="Winged helix-like DNA-binding domain superfamily/Winged helix DNA-binding domain"/>
    <property type="match status" value="1"/>
</dbReference>
<dbReference type="InterPro" id="IPR011711">
    <property type="entry name" value="GntR_C"/>
</dbReference>
<dbReference type="EMBL" id="JABEND010000002">
    <property type="protein sequence ID" value="NNG35164.1"/>
    <property type="molecule type" value="Genomic_DNA"/>
</dbReference>
<dbReference type="Gene3D" id="1.20.120.530">
    <property type="entry name" value="GntR ligand-binding domain-like"/>
    <property type="match status" value="1"/>
</dbReference>
<evidence type="ECO:0000313" key="7">
    <source>
        <dbReference type="Proteomes" id="UP000562984"/>
    </source>
</evidence>
<comment type="caution">
    <text evidence="6">The sequence shown here is derived from an EMBL/GenBank/DDBJ whole genome shotgun (WGS) entry which is preliminary data.</text>
</comment>
<evidence type="ECO:0000256" key="1">
    <source>
        <dbReference type="ARBA" id="ARBA00023015"/>
    </source>
</evidence>
<name>A0A849A292_9ACTN</name>
<evidence type="ECO:0000259" key="5">
    <source>
        <dbReference type="PROSITE" id="PS50949"/>
    </source>
</evidence>
<dbReference type="AlphaFoldDB" id="A0A849A292"/>
<dbReference type="SMART" id="SM00895">
    <property type="entry name" value="FCD"/>
    <property type="match status" value="1"/>
</dbReference>
<dbReference type="Proteomes" id="UP000562984">
    <property type="component" value="Unassembled WGS sequence"/>
</dbReference>
<reference evidence="6 7" key="1">
    <citation type="submission" date="2020-05" db="EMBL/GenBank/DDBJ databases">
        <title>Nakamurella sp. DB0629 isolated from air conditioner.</title>
        <authorList>
            <person name="Kim D.H."/>
            <person name="Kim D.-U."/>
        </authorList>
    </citation>
    <scope>NUCLEOTIDE SEQUENCE [LARGE SCALE GENOMIC DNA]</scope>
    <source>
        <strain evidence="6 7">DB0629</strain>
    </source>
</reference>
<evidence type="ECO:0000256" key="2">
    <source>
        <dbReference type="ARBA" id="ARBA00023125"/>
    </source>
</evidence>
<dbReference type="PROSITE" id="PS50949">
    <property type="entry name" value="HTH_GNTR"/>
    <property type="match status" value="1"/>
</dbReference>
<keyword evidence="3" id="KW-0804">Transcription</keyword>
<dbReference type="InterPro" id="IPR036388">
    <property type="entry name" value="WH-like_DNA-bd_sf"/>
</dbReference>
<dbReference type="InterPro" id="IPR036390">
    <property type="entry name" value="WH_DNA-bd_sf"/>
</dbReference>
<evidence type="ECO:0000256" key="4">
    <source>
        <dbReference type="SAM" id="MobiDB-lite"/>
    </source>
</evidence>
<proteinExistence type="predicted"/>
<dbReference type="SMART" id="SM00345">
    <property type="entry name" value="HTH_GNTR"/>
    <property type="match status" value="1"/>
</dbReference>
<evidence type="ECO:0000256" key="3">
    <source>
        <dbReference type="ARBA" id="ARBA00023163"/>
    </source>
</evidence>
<sequence length="294" mass="31642">MITVARASQGRQRAGGAEPDSLLRGSHPGSVTGGSRPGRATPPRARSRTTPEGVAVASTADRIVELLRERRLCPGDPVPTEQELIAELGVARNTVREAIRELRTLGIVEVRHGFGTFVGAAALEAVSRTLVFRVISNPSGELIGMRELLDMRELIEVSMARRLAGTLSAERLATLCELADRMADAQQRVAADRDFHRTLYAGQPNSLVGELVDVFWDAYHVVVPQLRELTEAAFDATVRRHRRIVDALESGGADAAATAMTEHFADLHERVESAAARAAKTLAAERDSASGAGR</sequence>
<dbReference type="SUPFAM" id="SSF46785">
    <property type="entry name" value="Winged helix' DNA-binding domain"/>
    <property type="match status" value="1"/>
</dbReference>
<keyword evidence="7" id="KW-1185">Reference proteome</keyword>
<dbReference type="GO" id="GO:0003700">
    <property type="term" value="F:DNA-binding transcription factor activity"/>
    <property type="evidence" value="ECO:0007669"/>
    <property type="project" value="InterPro"/>
</dbReference>
<feature type="domain" description="HTH gntR-type" evidence="5">
    <location>
        <begin position="53"/>
        <end position="121"/>
    </location>
</feature>
<dbReference type="PANTHER" id="PTHR43537:SF5">
    <property type="entry name" value="UXU OPERON TRANSCRIPTIONAL REGULATOR"/>
    <property type="match status" value="1"/>
</dbReference>
<dbReference type="Pfam" id="PF07729">
    <property type="entry name" value="FCD"/>
    <property type="match status" value="1"/>
</dbReference>
<dbReference type="SUPFAM" id="SSF48008">
    <property type="entry name" value="GntR ligand-binding domain-like"/>
    <property type="match status" value="1"/>
</dbReference>
<keyword evidence="1" id="KW-0805">Transcription regulation</keyword>
<evidence type="ECO:0000313" key="6">
    <source>
        <dbReference type="EMBL" id="NNG35164.1"/>
    </source>
</evidence>
<dbReference type="InterPro" id="IPR000524">
    <property type="entry name" value="Tscrpt_reg_HTH_GntR"/>
</dbReference>
<dbReference type="Pfam" id="PF00392">
    <property type="entry name" value="GntR"/>
    <property type="match status" value="1"/>
</dbReference>
<dbReference type="PANTHER" id="PTHR43537">
    <property type="entry name" value="TRANSCRIPTIONAL REGULATOR, GNTR FAMILY"/>
    <property type="match status" value="1"/>
</dbReference>
<feature type="region of interest" description="Disordered" evidence="4">
    <location>
        <begin position="1"/>
        <end position="54"/>
    </location>
</feature>
<keyword evidence="2" id="KW-0238">DNA-binding</keyword>
<gene>
    <name evidence="6" type="ORF">HKD39_05450</name>
</gene>
<dbReference type="CDD" id="cd07377">
    <property type="entry name" value="WHTH_GntR"/>
    <property type="match status" value="1"/>
</dbReference>
<feature type="compositionally biased region" description="Low complexity" evidence="4">
    <location>
        <begin position="37"/>
        <end position="51"/>
    </location>
</feature>
<dbReference type="GO" id="GO:0003677">
    <property type="term" value="F:DNA binding"/>
    <property type="evidence" value="ECO:0007669"/>
    <property type="project" value="UniProtKB-KW"/>
</dbReference>
<dbReference type="InterPro" id="IPR008920">
    <property type="entry name" value="TF_FadR/GntR_C"/>
</dbReference>
<accession>A0A849A292</accession>
<organism evidence="6 7">
    <name type="scientific">Nakamurella aerolata</name>
    <dbReference type="NCBI Taxonomy" id="1656892"/>
    <lineage>
        <taxon>Bacteria</taxon>
        <taxon>Bacillati</taxon>
        <taxon>Actinomycetota</taxon>
        <taxon>Actinomycetes</taxon>
        <taxon>Nakamurellales</taxon>
        <taxon>Nakamurellaceae</taxon>
        <taxon>Nakamurella</taxon>
    </lineage>
</organism>